<evidence type="ECO:0000313" key="2">
    <source>
        <dbReference type="Proteomes" id="UP001627154"/>
    </source>
</evidence>
<sequence length="448" mass="49733">MALVCDSMGGMRRLLEAAELGATAVGLKFNVAKCATLHIVDGQVQRSSLSIHGQPIPVQDAANAYEHLGIPTGYQVKQTPVNTIRGLLDDAHSIHTSLLAPWQKLDAVSTFLLPRLDFIMQGGKVEKGYLSEADKILKRLARQWLSLPQRASAELIFLPPSQGGGGLIPLADLYDVFTVAHAYRILYCADAAVSNLAKMLLGKTVTERTQRQATNTDMAAYLSSDPGMPRLGRLRKKLGLKWRWCSDQETFHLDCGEGTAFSVSPGQKYQAAAMLRKCLVEHYAGSLLAKKDQGKSFEVLRKSKVSNHFLRSGRNTRFCDWHFIHRARLNVLPVNSTLRWLMGADKRCRRCGAPSETLPHVLNHCTVHSAARQRRHNNVQDRLVKACARNPCPIRVNHSVQGVHGTLATLRPDIVLRDEIHRRIHIVDVCVPFENRLVASGTVAMRLS</sequence>
<evidence type="ECO:0000313" key="1">
    <source>
        <dbReference type="EMBL" id="KAL3405398.1"/>
    </source>
</evidence>
<protein>
    <recommendedName>
        <fullName evidence="3">Reverse transcriptase domain-containing protein</fullName>
    </recommendedName>
</protein>
<dbReference type="EMBL" id="JBJJXI010000021">
    <property type="protein sequence ID" value="KAL3405398.1"/>
    <property type="molecule type" value="Genomic_DNA"/>
</dbReference>
<gene>
    <name evidence="1" type="ORF">TKK_002411</name>
</gene>
<reference evidence="1 2" key="1">
    <citation type="journal article" date="2024" name="bioRxiv">
        <title>A reference genome for Trichogramma kaykai: A tiny desert-dwelling parasitoid wasp with competing sex-ratio distorters.</title>
        <authorList>
            <person name="Culotta J."/>
            <person name="Lindsey A.R."/>
        </authorList>
    </citation>
    <scope>NUCLEOTIDE SEQUENCE [LARGE SCALE GENOMIC DNA]</scope>
    <source>
        <strain evidence="1 2">KSX58</strain>
    </source>
</reference>
<organism evidence="1 2">
    <name type="scientific">Trichogramma kaykai</name>
    <dbReference type="NCBI Taxonomy" id="54128"/>
    <lineage>
        <taxon>Eukaryota</taxon>
        <taxon>Metazoa</taxon>
        <taxon>Ecdysozoa</taxon>
        <taxon>Arthropoda</taxon>
        <taxon>Hexapoda</taxon>
        <taxon>Insecta</taxon>
        <taxon>Pterygota</taxon>
        <taxon>Neoptera</taxon>
        <taxon>Endopterygota</taxon>
        <taxon>Hymenoptera</taxon>
        <taxon>Apocrita</taxon>
        <taxon>Proctotrupomorpha</taxon>
        <taxon>Chalcidoidea</taxon>
        <taxon>Trichogrammatidae</taxon>
        <taxon>Trichogramma</taxon>
    </lineage>
</organism>
<accession>A0ABD2XIY5</accession>
<evidence type="ECO:0008006" key="3">
    <source>
        <dbReference type="Google" id="ProtNLM"/>
    </source>
</evidence>
<proteinExistence type="predicted"/>
<dbReference type="AlphaFoldDB" id="A0ABD2XIY5"/>
<name>A0ABD2XIY5_9HYME</name>
<dbReference type="Proteomes" id="UP001627154">
    <property type="component" value="Unassembled WGS sequence"/>
</dbReference>
<comment type="caution">
    <text evidence="1">The sequence shown here is derived from an EMBL/GenBank/DDBJ whole genome shotgun (WGS) entry which is preliminary data.</text>
</comment>
<dbReference type="PANTHER" id="PTHR35450">
    <property type="entry name" value="REVERSE TRANSCRIPTASE DOMAIN-CONTAINING PROTEIN"/>
    <property type="match status" value="1"/>
</dbReference>
<keyword evidence="2" id="KW-1185">Reference proteome</keyword>
<dbReference type="PANTHER" id="PTHR35450:SF2">
    <property type="entry name" value="REVERSE TRANSCRIPTASE DOMAIN-CONTAINING PROTEIN"/>
    <property type="match status" value="1"/>
</dbReference>